<protein>
    <submittedName>
        <fullName evidence="5">AraC family transcriptional regulator</fullName>
    </submittedName>
</protein>
<dbReference type="PROSITE" id="PS01124">
    <property type="entry name" value="HTH_ARAC_FAMILY_2"/>
    <property type="match status" value="1"/>
</dbReference>
<keyword evidence="2" id="KW-0238">DNA-binding</keyword>
<dbReference type="InterPro" id="IPR020449">
    <property type="entry name" value="Tscrpt_reg_AraC-type_HTH"/>
</dbReference>
<comment type="caution">
    <text evidence="5">The sequence shown here is derived from an EMBL/GenBank/DDBJ whole genome shotgun (WGS) entry which is preliminary data.</text>
</comment>
<dbReference type="PANTHER" id="PTHR47894">
    <property type="entry name" value="HTH-TYPE TRANSCRIPTIONAL REGULATOR GADX"/>
    <property type="match status" value="1"/>
</dbReference>
<feature type="domain" description="HTH araC/xylS-type" evidence="4">
    <location>
        <begin position="233"/>
        <end position="335"/>
    </location>
</feature>
<accession>A0A6M0K2D0</accession>
<dbReference type="InterPro" id="IPR009057">
    <property type="entry name" value="Homeodomain-like_sf"/>
</dbReference>
<evidence type="ECO:0000313" key="6">
    <source>
        <dbReference type="Proteomes" id="UP000483379"/>
    </source>
</evidence>
<dbReference type="InterPro" id="IPR018060">
    <property type="entry name" value="HTH_AraC"/>
</dbReference>
<keyword evidence="6" id="KW-1185">Reference proteome</keyword>
<organism evidence="5 6">
    <name type="scientific">Thiorhodococcus minor</name>
    <dbReference type="NCBI Taxonomy" id="57489"/>
    <lineage>
        <taxon>Bacteria</taxon>
        <taxon>Pseudomonadati</taxon>
        <taxon>Pseudomonadota</taxon>
        <taxon>Gammaproteobacteria</taxon>
        <taxon>Chromatiales</taxon>
        <taxon>Chromatiaceae</taxon>
        <taxon>Thiorhodococcus</taxon>
    </lineage>
</organism>
<evidence type="ECO:0000259" key="4">
    <source>
        <dbReference type="PROSITE" id="PS01124"/>
    </source>
</evidence>
<evidence type="ECO:0000256" key="3">
    <source>
        <dbReference type="ARBA" id="ARBA00023163"/>
    </source>
</evidence>
<evidence type="ECO:0000256" key="1">
    <source>
        <dbReference type="ARBA" id="ARBA00023015"/>
    </source>
</evidence>
<dbReference type="PANTHER" id="PTHR47894:SF4">
    <property type="entry name" value="HTH-TYPE TRANSCRIPTIONAL REGULATOR GADX"/>
    <property type="match status" value="1"/>
</dbReference>
<dbReference type="Gene3D" id="1.10.10.60">
    <property type="entry name" value="Homeodomain-like"/>
    <property type="match status" value="1"/>
</dbReference>
<dbReference type="Proteomes" id="UP000483379">
    <property type="component" value="Unassembled WGS sequence"/>
</dbReference>
<dbReference type="SUPFAM" id="SSF46689">
    <property type="entry name" value="Homeodomain-like"/>
    <property type="match status" value="1"/>
</dbReference>
<dbReference type="InterPro" id="IPR032687">
    <property type="entry name" value="AraC-type_N"/>
</dbReference>
<dbReference type="Pfam" id="PF12625">
    <property type="entry name" value="Arabinose_bd"/>
    <property type="match status" value="1"/>
</dbReference>
<proteinExistence type="predicted"/>
<dbReference type="GO" id="GO:0003700">
    <property type="term" value="F:DNA-binding transcription factor activity"/>
    <property type="evidence" value="ECO:0007669"/>
    <property type="project" value="InterPro"/>
</dbReference>
<evidence type="ECO:0000256" key="2">
    <source>
        <dbReference type="ARBA" id="ARBA00023125"/>
    </source>
</evidence>
<gene>
    <name evidence="5" type="ORF">G3446_18790</name>
</gene>
<reference evidence="5 6" key="1">
    <citation type="submission" date="2020-02" db="EMBL/GenBank/DDBJ databases">
        <title>Genome sequences of Thiorhodococcus mannitoliphagus and Thiorhodococcus minor, purple sulfur photosynthetic bacteria in the gammaproteobacterial family, Chromatiaceae.</title>
        <authorList>
            <person name="Aviles F.A."/>
            <person name="Meyer T.E."/>
            <person name="Kyndt J.A."/>
        </authorList>
    </citation>
    <scope>NUCLEOTIDE SEQUENCE [LARGE SCALE GENOMIC DNA]</scope>
    <source>
        <strain evidence="5 6">DSM 11518</strain>
    </source>
</reference>
<dbReference type="PRINTS" id="PR00032">
    <property type="entry name" value="HTHARAC"/>
</dbReference>
<dbReference type="EMBL" id="JAAIJQ010000066">
    <property type="protein sequence ID" value="NEV63908.1"/>
    <property type="molecule type" value="Genomic_DNA"/>
</dbReference>
<sequence>MHVNTTDRIIPSTRAALVTRYTQLMDEAGAPVGRLLSRAGIPEEVLEHPAAAIPLESGFRLAELACQSLGTEHLGAHIGLAATFDDLGPYGDLLRRSVTLGDYLRRGIRFYNMLITGQRFWLSEHGSHVRLNLTYAGRPGVGPYQSELESLVTSVLNIRHALPGWTPGEISLSYQAGEPLPAIELFSEARVLRGAGQTYITIPRGMLSLPFKTKAHSGMPNASRTFPARSLPEDLAGLVRHQIACLKGVHGSRIDIVAESLTLSRRTLQRELATQGLSFSALLTDVVMAQAMRWLENSEKPIFEIAFDLGYSNASNFTRAFRRHTGLAPQTFRDANRPT</sequence>
<keyword evidence="3" id="KW-0804">Transcription</keyword>
<dbReference type="Pfam" id="PF12833">
    <property type="entry name" value="HTH_18"/>
    <property type="match status" value="1"/>
</dbReference>
<keyword evidence="1" id="KW-0805">Transcription regulation</keyword>
<evidence type="ECO:0000313" key="5">
    <source>
        <dbReference type="EMBL" id="NEV63908.1"/>
    </source>
</evidence>
<dbReference type="AlphaFoldDB" id="A0A6M0K2D0"/>
<dbReference type="SMART" id="SM00342">
    <property type="entry name" value="HTH_ARAC"/>
    <property type="match status" value="1"/>
</dbReference>
<dbReference type="RefSeq" id="WP_164454370.1">
    <property type="nucleotide sequence ID" value="NZ_JAAIJQ010000066.1"/>
</dbReference>
<dbReference type="GO" id="GO:0005829">
    <property type="term" value="C:cytosol"/>
    <property type="evidence" value="ECO:0007669"/>
    <property type="project" value="TreeGrafter"/>
</dbReference>
<name>A0A6M0K2D0_9GAMM</name>
<dbReference type="GO" id="GO:0000976">
    <property type="term" value="F:transcription cis-regulatory region binding"/>
    <property type="evidence" value="ECO:0007669"/>
    <property type="project" value="TreeGrafter"/>
</dbReference>